<dbReference type="PRINTS" id="PR00035">
    <property type="entry name" value="HTHGNTR"/>
</dbReference>
<keyword evidence="1" id="KW-0805">Transcription regulation</keyword>
<proteinExistence type="predicted"/>
<dbReference type="Gene3D" id="1.10.10.10">
    <property type="entry name" value="Winged helix-like DNA-binding domain superfamily/Winged helix DNA-binding domain"/>
    <property type="match status" value="1"/>
</dbReference>
<dbReference type="InterPro" id="IPR011663">
    <property type="entry name" value="UTRA"/>
</dbReference>
<dbReference type="SMART" id="SM00345">
    <property type="entry name" value="HTH_GNTR"/>
    <property type="match status" value="1"/>
</dbReference>
<dbReference type="GO" id="GO:0003700">
    <property type="term" value="F:DNA-binding transcription factor activity"/>
    <property type="evidence" value="ECO:0007669"/>
    <property type="project" value="InterPro"/>
</dbReference>
<dbReference type="RefSeq" id="WP_138951382.1">
    <property type="nucleotide sequence ID" value="NZ_CP040749.1"/>
</dbReference>
<dbReference type="CDD" id="cd07377">
    <property type="entry name" value="WHTH_GntR"/>
    <property type="match status" value="1"/>
</dbReference>
<dbReference type="GO" id="GO:0003677">
    <property type="term" value="F:DNA binding"/>
    <property type="evidence" value="ECO:0007669"/>
    <property type="project" value="UniProtKB-KW"/>
</dbReference>
<keyword evidence="3" id="KW-0804">Transcription</keyword>
<gene>
    <name evidence="5" type="ORF">FF125_18830</name>
</gene>
<evidence type="ECO:0000256" key="2">
    <source>
        <dbReference type="ARBA" id="ARBA00023125"/>
    </source>
</evidence>
<organism evidence="5 6">
    <name type="scientific">Aureibaculum algae</name>
    <dbReference type="NCBI Taxonomy" id="2584122"/>
    <lineage>
        <taxon>Bacteria</taxon>
        <taxon>Pseudomonadati</taxon>
        <taxon>Bacteroidota</taxon>
        <taxon>Flavobacteriia</taxon>
        <taxon>Flavobacteriales</taxon>
        <taxon>Flavobacteriaceae</taxon>
        <taxon>Aureibaculum</taxon>
    </lineage>
</organism>
<evidence type="ECO:0000259" key="4">
    <source>
        <dbReference type="PROSITE" id="PS50949"/>
    </source>
</evidence>
<reference evidence="5 6" key="1">
    <citation type="submission" date="2019-05" db="EMBL/GenBank/DDBJ databases">
        <title>Algicella ahnfeltiae gen. nov., sp. nov., a novel marine bacterium of the family Flavobacteriaceae isolated from a red alga.</title>
        <authorList>
            <person name="Nedashkovskaya O.I."/>
            <person name="Kukhlevskiy A.D."/>
            <person name="Kim S.-G."/>
            <person name="Zhukova N.V."/>
            <person name="Mikhailov V.V."/>
        </authorList>
    </citation>
    <scope>NUCLEOTIDE SEQUENCE [LARGE SCALE GENOMIC DNA]</scope>
    <source>
        <strain evidence="5 6">10Alg115</strain>
    </source>
</reference>
<accession>A0A5B7TVW2</accession>
<dbReference type="PANTHER" id="PTHR44846">
    <property type="entry name" value="MANNOSYL-D-GLYCERATE TRANSPORT/METABOLISM SYSTEM REPRESSOR MNGR-RELATED"/>
    <property type="match status" value="1"/>
</dbReference>
<dbReference type="GO" id="GO:0045892">
    <property type="term" value="P:negative regulation of DNA-templated transcription"/>
    <property type="evidence" value="ECO:0007669"/>
    <property type="project" value="TreeGrafter"/>
</dbReference>
<dbReference type="AlphaFoldDB" id="A0A5B7TVW2"/>
<dbReference type="KEGG" id="fbe:FF125_18830"/>
<dbReference type="Pfam" id="PF00392">
    <property type="entry name" value="GntR"/>
    <property type="match status" value="1"/>
</dbReference>
<dbReference type="InterPro" id="IPR050679">
    <property type="entry name" value="Bact_HTH_transcr_reg"/>
</dbReference>
<dbReference type="OrthoDB" id="9815017at2"/>
<dbReference type="SUPFAM" id="SSF46785">
    <property type="entry name" value="Winged helix' DNA-binding domain"/>
    <property type="match status" value="1"/>
</dbReference>
<evidence type="ECO:0000313" key="6">
    <source>
        <dbReference type="Proteomes" id="UP000306229"/>
    </source>
</evidence>
<dbReference type="InterPro" id="IPR036390">
    <property type="entry name" value="WH_DNA-bd_sf"/>
</dbReference>
<sequence length="249" mass="28958">MDFKLDLDSPVPLHAQIEVYLRELITKEEYKNGDSFLPKEVSLAKKLGVSRNTIRHALNRLVNEGLIERKKGVGSKVTTKRILMRLDNWISFTKEMKNQGIEVVNYLVNISLITPEEDVCKALSIDAKKKVWKLEKIRGSKNAKYLYSVSYFHPRVGIKGDENFMRPLYELLEEKHDVIVALSKEKLRAIKADYKIAAMLDLGKDVALLQRERIVLDTGERPVEYNIVYYHTDYFTYDIDIKREFNTKS</sequence>
<dbReference type="InterPro" id="IPR000524">
    <property type="entry name" value="Tscrpt_reg_HTH_GntR"/>
</dbReference>
<name>A0A5B7TVW2_9FLAO</name>
<feature type="domain" description="HTH gntR-type" evidence="4">
    <location>
        <begin position="11"/>
        <end position="80"/>
    </location>
</feature>
<dbReference type="PANTHER" id="PTHR44846:SF1">
    <property type="entry name" value="MANNOSYL-D-GLYCERATE TRANSPORT_METABOLISM SYSTEM REPRESSOR MNGR-RELATED"/>
    <property type="match status" value="1"/>
</dbReference>
<evidence type="ECO:0000256" key="3">
    <source>
        <dbReference type="ARBA" id="ARBA00023163"/>
    </source>
</evidence>
<dbReference type="PROSITE" id="PS50949">
    <property type="entry name" value="HTH_GNTR"/>
    <property type="match status" value="1"/>
</dbReference>
<dbReference type="Gene3D" id="3.40.1410.10">
    <property type="entry name" value="Chorismate lyase-like"/>
    <property type="match status" value="1"/>
</dbReference>
<protein>
    <submittedName>
        <fullName evidence="5">GntR family transcriptional regulator</fullName>
    </submittedName>
</protein>
<dbReference type="SUPFAM" id="SSF64288">
    <property type="entry name" value="Chorismate lyase-like"/>
    <property type="match status" value="1"/>
</dbReference>
<evidence type="ECO:0000256" key="1">
    <source>
        <dbReference type="ARBA" id="ARBA00023015"/>
    </source>
</evidence>
<keyword evidence="2" id="KW-0238">DNA-binding</keyword>
<evidence type="ECO:0000313" key="5">
    <source>
        <dbReference type="EMBL" id="QCX40398.1"/>
    </source>
</evidence>
<dbReference type="Proteomes" id="UP000306229">
    <property type="component" value="Chromosome"/>
</dbReference>
<dbReference type="EMBL" id="CP040749">
    <property type="protein sequence ID" value="QCX40398.1"/>
    <property type="molecule type" value="Genomic_DNA"/>
</dbReference>
<keyword evidence="6" id="KW-1185">Reference proteome</keyword>
<dbReference type="InterPro" id="IPR036388">
    <property type="entry name" value="WH-like_DNA-bd_sf"/>
</dbReference>
<dbReference type="Pfam" id="PF07702">
    <property type="entry name" value="UTRA"/>
    <property type="match status" value="1"/>
</dbReference>
<dbReference type="InterPro" id="IPR028978">
    <property type="entry name" value="Chorismate_lyase_/UTRA_dom_sf"/>
</dbReference>
<dbReference type="SMART" id="SM00866">
    <property type="entry name" value="UTRA"/>
    <property type="match status" value="1"/>
</dbReference>